<proteinExistence type="predicted"/>
<dbReference type="InterPro" id="IPR019697">
    <property type="entry name" value="Phage_HP1_Orf28"/>
</dbReference>
<dbReference type="AlphaFoldDB" id="A0A212K3P4"/>
<sequence>MILTAWATWGEAMKGTLGFPLQLTDPGNYWDLRIVDNDIALDVGRQPLKLADRASIAQDIAHMIRERGYLTAMIAERDARKRKYQMVLITLAVDDDRRIVPGTARITESVAGELWLTAKTVDYGELTLQLTYAQAEQANG</sequence>
<accession>A0A212K3P4</accession>
<dbReference type="EMBL" id="FLUP01000001">
    <property type="protein sequence ID" value="SBW06267.1"/>
    <property type="molecule type" value="Genomic_DNA"/>
</dbReference>
<protein>
    <submittedName>
        <fullName evidence="1">Uncharacterized 12.7 kDa protein in lys 3'region (Modular protein)</fullName>
    </submittedName>
</protein>
<name>A0A212K3P4_9BACT</name>
<dbReference type="Pfam" id="PF10761">
    <property type="entry name" value="DUF2590"/>
    <property type="match status" value="1"/>
</dbReference>
<reference evidence="1" key="1">
    <citation type="submission" date="2016-04" db="EMBL/GenBank/DDBJ databases">
        <authorList>
            <person name="Evans L.H."/>
            <person name="Alamgir A."/>
            <person name="Owens N."/>
            <person name="Weber N.D."/>
            <person name="Virtaneva K."/>
            <person name="Barbian K."/>
            <person name="Babar A."/>
            <person name="Rosenke K."/>
        </authorList>
    </citation>
    <scope>NUCLEOTIDE SEQUENCE</scope>
    <source>
        <strain evidence="1">92-2</strain>
    </source>
</reference>
<organism evidence="1">
    <name type="scientific">uncultured Desulfovibrio sp</name>
    <dbReference type="NCBI Taxonomy" id="167968"/>
    <lineage>
        <taxon>Bacteria</taxon>
        <taxon>Pseudomonadati</taxon>
        <taxon>Thermodesulfobacteriota</taxon>
        <taxon>Desulfovibrionia</taxon>
        <taxon>Desulfovibrionales</taxon>
        <taxon>Desulfovibrionaceae</taxon>
        <taxon>Desulfovibrio</taxon>
        <taxon>environmental samples</taxon>
    </lineage>
</organism>
<evidence type="ECO:0000313" key="1">
    <source>
        <dbReference type="EMBL" id="SBW06267.1"/>
    </source>
</evidence>
<gene>
    <name evidence="1" type="ORF">KM92DES2_12167</name>
</gene>